<dbReference type="PANTHER" id="PTHR43465">
    <property type="entry name" value="DUF1680 DOMAIN PROTEIN (AFU_ORTHOLOGUE AFUA_1G08910)"/>
    <property type="match status" value="1"/>
</dbReference>
<evidence type="ECO:0000259" key="1">
    <source>
        <dbReference type="Pfam" id="PF07944"/>
    </source>
</evidence>
<dbReference type="Pfam" id="PF20736">
    <property type="entry name" value="Glyco_hydro127M"/>
    <property type="match status" value="1"/>
</dbReference>
<evidence type="ECO:0000259" key="2">
    <source>
        <dbReference type="Pfam" id="PF20736"/>
    </source>
</evidence>
<gene>
    <name evidence="4" type="ORF">ESP51_17105</name>
</gene>
<evidence type="ECO:0000313" key="4">
    <source>
        <dbReference type="EMBL" id="RXZ67586.1"/>
    </source>
</evidence>
<feature type="domain" description="Non-reducing end beta-L-arabinofuranosidase-like GH127 middle" evidence="2">
    <location>
        <begin position="450"/>
        <end position="550"/>
    </location>
</feature>
<dbReference type="Pfam" id="PF07944">
    <property type="entry name" value="Beta-AFase-like_GH127_cat"/>
    <property type="match status" value="1"/>
</dbReference>
<dbReference type="Pfam" id="PF20737">
    <property type="entry name" value="Glyco_hydro127C"/>
    <property type="match status" value="1"/>
</dbReference>
<keyword evidence="4" id="KW-0378">Hydrolase</keyword>
<dbReference type="InterPro" id="IPR049046">
    <property type="entry name" value="Beta-AFase-like_GH127_middle"/>
</dbReference>
<protein>
    <submittedName>
        <fullName evidence="4">Glycoside hydrolase family 127 protein</fullName>
    </submittedName>
</protein>
<dbReference type="InterPro" id="IPR049174">
    <property type="entry name" value="Beta-AFase-like"/>
</dbReference>
<evidence type="ECO:0000313" key="5">
    <source>
        <dbReference type="Proteomes" id="UP000293865"/>
    </source>
</evidence>
<evidence type="ECO:0000259" key="3">
    <source>
        <dbReference type="Pfam" id="PF20737"/>
    </source>
</evidence>
<dbReference type="AlphaFoldDB" id="A0A4V1QWW6"/>
<name>A0A4V1QWW6_9MICO</name>
<dbReference type="InterPro" id="IPR012878">
    <property type="entry name" value="Beta-AFase-like_GH127_cat"/>
</dbReference>
<keyword evidence="5" id="KW-1185">Reference proteome</keyword>
<dbReference type="RefSeq" id="WP_129522105.1">
    <property type="nucleotide sequence ID" value="NZ_SDPN01000044.1"/>
</dbReference>
<feature type="domain" description="Non-reducing end beta-L-arabinofuranosidase-like GH127 catalytic" evidence="1">
    <location>
        <begin position="35"/>
        <end position="439"/>
    </location>
</feature>
<dbReference type="PANTHER" id="PTHR43465:SF2">
    <property type="entry name" value="DUF1680 DOMAIN PROTEIN (AFU_ORTHOLOGUE AFUA_1G08910)"/>
    <property type="match status" value="1"/>
</dbReference>
<dbReference type="InterPro" id="IPR008928">
    <property type="entry name" value="6-hairpin_glycosidase_sf"/>
</dbReference>
<feature type="domain" description="Non-reducing end beta-L-arabinofuranosidase-like GH127 C-terminal" evidence="3">
    <location>
        <begin position="553"/>
        <end position="666"/>
    </location>
</feature>
<proteinExistence type="predicted"/>
<dbReference type="GO" id="GO:0016787">
    <property type="term" value="F:hydrolase activity"/>
    <property type="evidence" value="ECO:0007669"/>
    <property type="project" value="UniProtKB-KW"/>
</dbReference>
<dbReference type="InterPro" id="IPR049049">
    <property type="entry name" value="Beta-AFase-like_GH127_C"/>
</dbReference>
<sequence>MTFTTHTTSPARAAAAPIAPVAPSHAALRPLGLDEVTIRGGFWGERQRVNGTATLSHIAGWLEREGWIANFDLAASGALPEGRRGREFSDSEVYKYLEAVAWEIGRLSAADDAADAGAIAELEAQFRSVVDRVAAAQETDGYLNTRFGRPGQEPRWKNLEWGHELYCLGHLFQAAVARVRTRPDADDGLIDIARRAADLVCEVFGDDGIQSMCGHAEIELGLVELSRVTGDERYLRQAQLFVERHGTGVLPDIEFGRSYYQDDLPVREADVLRGHAVRANYLAAGAVDLAVETGDTELLGALERQWTNTVARRTYVTGGQGSHHQDEAFGDDFELPSDRAYSETCAGVASIMFSWRMLLAEGESRYADLIERTLFNVVATSPSAEGTSFYYANTLHQRRPAEHASADEVSPRASSSLRAPWFEVSCCPPNVARTFASLAAYVATADAGGVQLHQYAPASIRTTLDGGTEIALEVETAYPAEGSVGVQVLTDAAEPWTLSLRVPAWAAGASLVVRDAAGAEVPEASASLEPGYARVTRAFAAGERVELELPVAPRFTSPDPRIDAVRGCLVVERGPEVFALESVDLAEAGITATDVADILLDATVPPREADGHVLVAVRGRHPEIGPWPYGDEVDAAPAEASVHEVALVPYHEWAQRGPSTMRVWLPA</sequence>
<accession>A0A4V1QWW6</accession>
<dbReference type="Proteomes" id="UP000293865">
    <property type="component" value="Unassembled WGS sequence"/>
</dbReference>
<dbReference type="GO" id="GO:0005975">
    <property type="term" value="P:carbohydrate metabolic process"/>
    <property type="evidence" value="ECO:0007669"/>
    <property type="project" value="InterPro"/>
</dbReference>
<reference evidence="4 5" key="1">
    <citation type="submission" date="2019-01" db="EMBL/GenBank/DDBJ databases">
        <title>Agromyces.</title>
        <authorList>
            <person name="Li J."/>
        </authorList>
    </citation>
    <scope>NUCLEOTIDE SEQUENCE [LARGE SCALE GENOMIC DNA]</scope>
    <source>
        <strain evidence="4 5">DSM 15934</strain>
    </source>
</reference>
<dbReference type="EMBL" id="SDPN01000044">
    <property type="protein sequence ID" value="RXZ67586.1"/>
    <property type="molecule type" value="Genomic_DNA"/>
</dbReference>
<organism evidence="4 5">
    <name type="scientific">Agromyces albus</name>
    <dbReference type="NCBI Taxonomy" id="205332"/>
    <lineage>
        <taxon>Bacteria</taxon>
        <taxon>Bacillati</taxon>
        <taxon>Actinomycetota</taxon>
        <taxon>Actinomycetes</taxon>
        <taxon>Micrococcales</taxon>
        <taxon>Microbacteriaceae</taxon>
        <taxon>Agromyces</taxon>
    </lineage>
</organism>
<dbReference type="OrthoDB" id="9757939at2"/>
<comment type="caution">
    <text evidence="4">The sequence shown here is derived from an EMBL/GenBank/DDBJ whole genome shotgun (WGS) entry which is preliminary data.</text>
</comment>
<dbReference type="SUPFAM" id="SSF48208">
    <property type="entry name" value="Six-hairpin glycosidases"/>
    <property type="match status" value="1"/>
</dbReference>